<dbReference type="Proteomes" id="UP000256970">
    <property type="component" value="Unassembled WGS sequence"/>
</dbReference>
<protein>
    <recommendedName>
        <fullName evidence="8">Small ribosomal subunit protein uS5c</fullName>
    </recommendedName>
</protein>
<dbReference type="GO" id="GO:0019843">
    <property type="term" value="F:rRNA binding"/>
    <property type="evidence" value="ECO:0007669"/>
    <property type="project" value="UniProtKB-KW"/>
</dbReference>
<reference evidence="14 15" key="1">
    <citation type="submission" date="2016-10" db="EMBL/GenBank/DDBJ databases">
        <authorList>
            <person name="Cai Z."/>
        </authorList>
    </citation>
    <scope>NUCLEOTIDE SEQUENCE [LARGE SCALE GENOMIC DNA]</scope>
</reference>
<dbReference type="PANTHER" id="PTHR48277:SF1">
    <property type="entry name" value="MITOCHONDRIAL RIBOSOMAL PROTEIN S5"/>
    <property type="match status" value="1"/>
</dbReference>
<dbReference type="STRING" id="3088.A0A383V9G9"/>
<evidence type="ECO:0000256" key="9">
    <source>
        <dbReference type="PROSITE-ProRule" id="PRU00268"/>
    </source>
</evidence>
<dbReference type="InterPro" id="IPR020568">
    <property type="entry name" value="Ribosomal_Su5_D2-typ_SF"/>
</dbReference>
<keyword evidence="6 9" id="KW-0687">Ribonucleoprotein</keyword>
<dbReference type="GO" id="GO:0015935">
    <property type="term" value="C:small ribosomal subunit"/>
    <property type="evidence" value="ECO:0007669"/>
    <property type="project" value="InterPro"/>
</dbReference>
<evidence type="ECO:0000256" key="5">
    <source>
        <dbReference type="ARBA" id="ARBA00022980"/>
    </source>
</evidence>
<name>A0A383V9G9_TETOB</name>
<proteinExistence type="inferred from homology"/>
<dbReference type="InterPro" id="IPR005324">
    <property type="entry name" value="Ribosomal_uS5_C"/>
</dbReference>
<evidence type="ECO:0000256" key="6">
    <source>
        <dbReference type="ARBA" id="ARBA00023274"/>
    </source>
</evidence>
<evidence type="ECO:0000313" key="14">
    <source>
        <dbReference type="EMBL" id="SZX61590.1"/>
    </source>
</evidence>
<evidence type="ECO:0000256" key="10">
    <source>
        <dbReference type="RuleBase" id="RU003823"/>
    </source>
</evidence>
<dbReference type="GO" id="GO:0005737">
    <property type="term" value="C:cytoplasm"/>
    <property type="evidence" value="ECO:0007669"/>
    <property type="project" value="UniProtKB-ARBA"/>
</dbReference>
<dbReference type="GO" id="GO:0003735">
    <property type="term" value="F:structural constituent of ribosome"/>
    <property type="evidence" value="ECO:0007669"/>
    <property type="project" value="UniProtKB-UniRule"/>
</dbReference>
<accession>A0A383V9G9</accession>
<dbReference type="PANTHER" id="PTHR48277">
    <property type="entry name" value="MITOCHONDRIAL RIBOSOMAL PROTEIN S5"/>
    <property type="match status" value="1"/>
</dbReference>
<sequence>MSLLSTKSSAAARLAPCSSSRVRPFAPAFSSSRRSQQVARAAEEGAVADPDAEAAAAAEAGPAEAEFSFNFSDAKKGNQWQPSDVEAALAYYADEKFLAGSSDMPYEAEFVTNPLSAYVGGPEDSSWLADVDNNEAYENDDYALAGIPEAAPKVKRQQREEVDEASEEELRQVEEEKISAAAFDDIEGFTDDADADNPNAAWNWRLGGASAFDDEEEVAAVRGGDDDGFLEGLASGLELQDDLSPDQKDLMRVMLEQVPAEDGLDLIGEELEEASAAVEGLSQEEEAAIAAVLGEEVDTASILAAAGGLPDLSEDVAEAAADAAARGEPLADAAVQVGVRGAHKGFSHAADGFAVQKVVGCDAAARGEPLADAAVQEYLAALRGVPADAGLTGATVEQLLKQGGEVAAEAGPGLAELGAAPAVPDVSAALAAEDPAFEKFLASAEADPSEAEAAGAMALLGELEALAGEVDEYSEMVFPADADLQEYGQLIDAALEYYEAVGGEEGGEMSARPDDVPVNMYEDINPELIGAIDAFGDDEEGFFSREGQFVERILELGRVTKVVKGGKIMGFRCVAVVGDGKGKVGVGCQAGREVSTAVKRALVDAKKNIVEVPLVGAGTIPHRSEAWFKAAGVVLQPASEGTGVIAGGAVRSVLELAGVQNVLAKRLGSRSCLNNARVTLKALGELRTMDDYAAARGIPLDYMMS</sequence>
<keyword evidence="15" id="KW-1185">Reference proteome</keyword>
<evidence type="ECO:0000256" key="7">
    <source>
        <dbReference type="ARBA" id="ARBA00025844"/>
    </source>
</evidence>
<evidence type="ECO:0000256" key="11">
    <source>
        <dbReference type="SAM" id="Coils"/>
    </source>
</evidence>
<feature type="region of interest" description="Disordered" evidence="12">
    <location>
        <begin position="1"/>
        <end position="61"/>
    </location>
</feature>
<dbReference type="Gene3D" id="3.30.230.10">
    <property type="match status" value="1"/>
</dbReference>
<dbReference type="EMBL" id="FNXT01000158">
    <property type="protein sequence ID" value="SZX61590.1"/>
    <property type="molecule type" value="Genomic_DNA"/>
</dbReference>
<dbReference type="SUPFAM" id="SSF54211">
    <property type="entry name" value="Ribosomal protein S5 domain 2-like"/>
    <property type="match status" value="1"/>
</dbReference>
<comment type="subunit">
    <text evidence="7">Part of the 30S ribosomal subunit. Contacts protein S4.</text>
</comment>
<dbReference type="HAMAP" id="MF_01307_B">
    <property type="entry name" value="Ribosomal_uS5_B"/>
    <property type="match status" value="1"/>
</dbReference>
<dbReference type="Gene3D" id="3.30.160.20">
    <property type="match status" value="1"/>
</dbReference>
<comment type="similarity">
    <text evidence="2 10">Belongs to the universal ribosomal protein uS5 family.</text>
</comment>
<keyword evidence="4" id="KW-0694">RNA-binding</keyword>
<dbReference type="AlphaFoldDB" id="A0A383V9G9"/>
<gene>
    <name evidence="14" type="ORF">BQ4739_LOCUS2096</name>
</gene>
<evidence type="ECO:0000256" key="1">
    <source>
        <dbReference type="ARBA" id="ARBA00002524"/>
    </source>
</evidence>
<dbReference type="InterPro" id="IPR005712">
    <property type="entry name" value="Ribosomal_uS5_bac-type"/>
</dbReference>
<dbReference type="FunFam" id="3.30.230.10:FF:000002">
    <property type="entry name" value="30S ribosomal protein S5"/>
    <property type="match status" value="1"/>
</dbReference>
<dbReference type="InterPro" id="IPR013810">
    <property type="entry name" value="Ribosomal_uS5_N"/>
</dbReference>
<dbReference type="Pfam" id="PF00333">
    <property type="entry name" value="Ribosomal_S5"/>
    <property type="match status" value="1"/>
</dbReference>
<evidence type="ECO:0000259" key="13">
    <source>
        <dbReference type="PROSITE" id="PS50881"/>
    </source>
</evidence>
<dbReference type="PROSITE" id="PS50881">
    <property type="entry name" value="S5_DSRBD"/>
    <property type="match status" value="1"/>
</dbReference>
<evidence type="ECO:0000256" key="2">
    <source>
        <dbReference type="ARBA" id="ARBA00008945"/>
    </source>
</evidence>
<feature type="compositionally biased region" description="Low complexity" evidence="12">
    <location>
        <begin position="28"/>
        <end position="61"/>
    </location>
</feature>
<dbReference type="GO" id="GO:0006412">
    <property type="term" value="P:translation"/>
    <property type="evidence" value="ECO:0007669"/>
    <property type="project" value="InterPro"/>
</dbReference>
<feature type="coiled-coil region" evidence="11">
    <location>
        <begin position="264"/>
        <end position="291"/>
    </location>
</feature>
<dbReference type="NCBIfam" id="TIGR01021">
    <property type="entry name" value="rpsE_bact"/>
    <property type="match status" value="1"/>
</dbReference>
<dbReference type="PROSITE" id="PS00585">
    <property type="entry name" value="RIBOSOMAL_S5"/>
    <property type="match status" value="1"/>
</dbReference>
<dbReference type="InterPro" id="IPR014721">
    <property type="entry name" value="Ribsml_uS5_D2-typ_fold_subgr"/>
</dbReference>
<keyword evidence="11" id="KW-0175">Coiled coil</keyword>
<comment type="function">
    <text evidence="1">With S4 and S12 plays an important role in translational accuracy.</text>
</comment>
<keyword evidence="3" id="KW-0699">rRNA-binding</keyword>
<dbReference type="SUPFAM" id="SSF54768">
    <property type="entry name" value="dsRNA-binding domain-like"/>
    <property type="match status" value="1"/>
</dbReference>
<evidence type="ECO:0000256" key="3">
    <source>
        <dbReference type="ARBA" id="ARBA00022730"/>
    </source>
</evidence>
<evidence type="ECO:0000256" key="4">
    <source>
        <dbReference type="ARBA" id="ARBA00022884"/>
    </source>
</evidence>
<keyword evidence="5 9" id="KW-0689">Ribosomal protein</keyword>
<evidence type="ECO:0000256" key="12">
    <source>
        <dbReference type="SAM" id="MobiDB-lite"/>
    </source>
</evidence>
<dbReference type="Pfam" id="PF03719">
    <property type="entry name" value="Ribosomal_S5_C"/>
    <property type="match status" value="1"/>
</dbReference>
<dbReference type="InterPro" id="IPR018192">
    <property type="entry name" value="Ribosomal_uS5_N_CS"/>
</dbReference>
<evidence type="ECO:0000256" key="8">
    <source>
        <dbReference type="ARBA" id="ARBA00035156"/>
    </source>
</evidence>
<feature type="domain" description="S5 DRBM" evidence="13">
    <location>
        <begin position="549"/>
        <end position="612"/>
    </location>
</feature>
<evidence type="ECO:0000313" key="15">
    <source>
        <dbReference type="Proteomes" id="UP000256970"/>
    </source>
</evidence>
<organism evidence="14 15">
    <name type="scientific">Tetradesmus obliquus</name>
    <name type="common">Green alga</name>
    <name type="synonym">Acutodesmus obliquus</name>
    <dbReference type="NCBI Taxonomy" id="3088"/>
    <lineage>
        <taxon>Eukaryota</taxon>
        <taxon>Viridiplantae</taxon>
        <taxon>Chlorophyta</taxon>
        <taxon>core chlorophytes</taxon>
        <taxon>Chlorophyceae</taxon>
        <taxon>CS clade</taxon>
        <taxon>Sphaeropleales</taxon>
        <taxon>Scenedesmaceae</taxon>
        <taxon>Tetradesmus</taxon>
    </lineage>
</organism>
<dbReference type="InterPro" id="IPR000851">
    <property type="entry name" value="Ribosomal_uS5"/>
</dbReference>